<keyword evidence="5" id="KW-1185">Reference proteome</keyword>
<evidence type="ECO:0000256" key="2">
    <source>
        <dbReference type="SAM" id="Phobius"/>
    </source>
</evidence>
<evidence type="ECO:0000259" key="3">
    <source>
        <dbReference type="PROSITE" id="PS50041"/>
    </source>
</evidence>
<keyword evidence="2" id="KW-1133">Transmembrane helix</keyword>
<feature type="domain" description="C-type lectin" evidence="3">
    <location>
        <begin position="1"/>
        <end position="64"/>
    </location>
</feature>
<dbReference type="PROSITE" id="PS50041">
    <property type="entry name" value="C_TYPE_LECTIN_2"/>
    <property type="match status" value="3"/>
</dbReference>
<evidence type="ECO:0000313" key="4">
    <source>
        <dbReference type="EMBL" id="KAF3858068.1"/>
    </source>
</evidence>
<dbReference type="CDD" id="cd00037">
    <property type="entry name" value="CLECT"/>
    <property type="match status" value="2"/>
</dbReference>
<keyword evidence="2" id="KW-0812">Transmembrane</keyword>
<dbReference type="SUPFAM" id="SSF56436">
    <property type="entry name" value="C-type lectin-like"/>
    <property type="match status" value="5"/>
</dbReference>
<proteinExistence type="predicted"/>
<dbReference type="Gene3D" id="3.10.100.10">
    <property type="entry name" value="Mannose-Binding Protein A, subunit A"/>
    <property type="match status" value="5"/>
</dbReference>
<keyword evidence="1" id="KW-1015">Disulfide bond</keyword>
<gene>
    <name evidence="4" type="ORF">F7725_011269</name>
</gene>
<dbReference type="PANTHER" id="PTHR22803">
    <property type="entry name" value="MANNOSE, PHOSPHOLIPASE, LECTIN RECEPTOR RELATED"/>
    <property type="match status" value="1"/>
</dbReference>
<dbReference type="AlphaFoldDB" id="A0A7J5ZCI6"/>
<feature type="domain" description="C-type lectin" evidence="3">
    <location>
        <begin position="368"/>
        <end position="480"/>
    </location>
</feature>
<accession>A0A7J5ZCI6</accession>
<comment type="caution">
    <text evidence="4">The sequence shown here is derived from an EMBL/GenBank/DDBJ whole genome shotgun (WGS) entry which is preliminary data.</text>
</comment>
<reference evidence="4 5" key="1">
    <citation type="submission" date="2020-03" db="EMBL/GenBank/DDBJ databases">
        <title>Dissostichus mawsoni Genome sequencing and assembly.</title>
        <authorList>
            <person name="Park H."/>
        </authorList>
    </citation>
    <scope>NUCLEOTIDE SEQUENCE [LARGE SCALE GENOMIC DNA]</scope>
    <source>
        <strain evidence="4">DM0001</strain>
        <tissue evidence="4">Muscle</tissue>
    </source>
</reference>
<dbReference type="InterPro" id="IPR016186">
    <property type="entry name" value="C-type_lectin-like/link_sf"/>
</dbReference>
<organism evidence="4 5">
    <name type="scientific">Dissostichus mawsoni</name>
    <name type="common">Antarctic cod</name>
    <dbReference type="NCBI Taxonomy" id="36200"/>
    <lineage>
        <taxon>Eukaryota</taxon>
        <taxon>Metazoa</taxon>
        <taxon>Chordata</taxon>
        <taxon>Craniata</taxon>
        <taxon>Vertebrata</taxon>
        <taxon>Euteleostomi</taxon>
        <taxon>Actinopterygii</taxon>
        <taxon>Neopterygii</taxon>
        <taxon>Teleostei</taxon>
        <taxon>Neoteleostei</taxon>
        <taxon>Acanthomorphata</taxon>
        <taxon>Eupercaria</taxon>
        <taxon>Perciformes</taxon>
        <taxon>Notothenioidei</taxon>
        <taxon>Nototheniidae</taxon>
        <taxon>Dissostichus</taxon>
    </lineage>
</organism>
<name>A0A7J5ZCI6_DISMA</name>
<feature type="domain" description="C-type lectin" evidence="3">
    <location>
        <begin position="221"/>
        <end position="332"/>
    </location>
</feature>
<dbReference type="InterPro" id="IPR001304">
    <property type="entry name" value="C-type_lectin-like"/>
</dbReference>
<dbReference type="EMBL" id="JAAKFY010000004">
    <property type="protein sequence ID" value="KAF3858068.1"/>
    <property type="molecule type" value="Genomic_DNA"/>
</dbReference>
<feature type="transmembrane region" description="Helical" evidence="2">
    <location>
        <begin position="496"/>
        <end position="518"/>
    </location>
</feature>
<dbReference type="PROSITE" id="PS00615">
    <property type="entry name" value="C_TYPE_LECTIN_1"/>
    <property type="match status" value="1"/>
</dbReference>
<dbReference type="InterPro" id="IPR018378">
    <property type="entry name" value="C-type_lectin_CS"/>
</dbReference>
<sequence>MKTWYEARDYCMALGGTCSLQFQHWEDGEPNNRNNVESCTEIKMYNTWNWNDVHCEMYHDWLCQIRADYNRTSDGWLEWNGNQYYTNENTMAMEEARHFCQKRHSDLVTINNEAESVFLWKQRLTTSQRHCSTNSSSKRRLSKNWKHFDLKGGDTTHFLHEMGLQSNKCYSIINTRKETFNGAETQCRAMGGQLASILSRKAQDPSLPDSPEPMPTDYVKILNDSMKVVTQNMSWDAAKQHCERDGAKLASLRNEWSQAYVELMALKLNASLWIGMNKNQTAGYFRFIDGWRITFTKWGRGEPSSFRSCVIVDVNGNWITTDCNQNLNSICMKSTDVPPTESSDFPGFCPDDPETQMYTRQRNSWLQFRGFCYLFLTGRIQWPDASAGCVRHGGTLASITDPSEQEFIHSNIISFQDQSSFWIGLYKTHRGMWQWLDRSVVDYSNWRMDQPGDHTYGAIRVGDGRWITGNQWYDRGYICKTAKVTPGMDPQTRGHVFLIVSLVIIAIVIGTLIALFLFKKSGRSLLIPTKLSTFDNPLFFNNERSKPDVVEIAE</sequence>
<dbReference type="OrthoDB" id="8937418at2759"/>
<dbReference type="InterPro" id="IPR016187">
    <property type="entry name" value="CTDL_fold"/>
</dbReference>
<dbReference type="SMART" id="SM00034">
    <property type="entry name" value="CLECT"/>
    <property type="match status" value="3"/>
</dbReference>
<dbReference type="InterPro" id="IPR050111">
    <property type="entry name" value="C-type_lectin/snaclec_domain"/>
</dbReference>
<dbReference type="Proteomes" id="UP000518266">
    <property type="component" value="Unassembled WGS sequence"/>
</dbReference>
<evidence type="ECO:0000256" key="1">
    <source>
        <dbReference type="ARBA" id="ARBA00023157"/>
    </source>
</evidence>
<protein>
    <recommendedName>
        <fullName evidence="3">C-type lectin domain-containing protein</fullName>
    </recommendedName>
</protein>
<dbReference type="Pfam" id="PF00059">
    <property type="entry name" value="Lectin_C"/>
    <property type="match status" value="2"/>
</dbReference>
<keyword evidence="2" id="KW-0472">Membrane</keyword>
<evidence type="ECO:0000313" key="5">
    <source>
        <dbReference type="Proteomes" id="UP000518266"/>
    </source>
</evidence>